<organism evidence="3 4">
    <name type="scientific">Orbilia ellipsospora</name>
    <dbReference type="NCBI Taxonomy" id="2528407"/>
    <lineage>
        <taxon>Eukaryota</taxon>
        <taxon>Fungi</taxon>
        <taxon>Dikarya</taxon>
        <taxon>Ascomycota</taxon>
        <taxon>Pezizomycotina</taxon>
        <taxon>Orbiliomycetes</taxon>
        <taxon>Orbiliales</taxon>
        <taxon>Orbiliaceae</taxon>
        <taxon>Orbilia</taxon>
    </lineage>
</organism>
<accession>A0AAV9WT24</accession>
<feature type="compositionally biased region" description="Basic residues" evidence="1">
    <location>
        <begin position="336"/>
        <end position="348"/>
    </location>
</feature>
<evidence type="ECO:0000313" key="3">
    <source>
        <dbReference type="EMBL" id="KAK6524141.1"/>
    </source>
</evidence>
<keyword evidence="4" id="KW-1185">Reference proteome</keyword>
<feature type="compositionally biased region" description="Low complexity" evidence="1">
    <location>
        <begin position="270"/>
        <end position="331"/>
    </location>
</feature>
<keyword evidence="2" id="KW-0732">Signal</keyword>
<comment type="caution">
    <text evidence="3">The sequence shown here is derived from an EMBL/GenBank/DDBJ whole genome shotgun (WGS) entry which is preliminary data.</text>
</comment>
<evidence type="ECO:0000256" key="1">
    <source>
        <dbReference type="SAM" id="MobiDB-lite"/>
    </source>
</evidence>
<evidence type="ECO:0008006" key="5">
    <source>
        <dbReference type="Google" id="ProtNLM"/>
    </source>
</evidence>
<feature type="region of interest" description="Disordered" evidence="1">
    <location>
        <begin position="270"/>
        <end position="348"/>
    </location>
</feature>
<dbReference type="PANTHER" id="PTHR34587:SF2">
    <property type="entry name" value="G-PROTEIN COUPLED RECEPTORS FAMILY 1 PROFILE DOMAIN-CONTAINING PROTEIN"/>
    <property type="match status" value="1"/>
</dbReference>
<protein>
    <recommendedName>
        <fullName evidence="5">Ribosomal protein s17</fullName>
    </recommendedName>
</protein>
<feature type="compositionally biased region" description="Low complexity" evidence="1">
    <location>
        <begin position="37"/>
        <end position="76"/>
    </location>
</feature>
<sequence>MFIKKATALLLLAAVAQAGTADNFLAARRNVIEARQNRNNNNKNNNNNNNNGGNNALALNPNNVQTGSQQTGQNGTDVQAGQVNSATDPANFINFCTGKTLTNGLQVKTGSCNGIVMGDIPSTENMISSMFVFPVHNQNLAANTDFTVKVQVNNLVAGSFTNAQATYYSAPQQLQGGKIVGHCHITCQAIGSLTSTTPPDPKTFAFFKGINDNGNGQGELSATVTGGLPAGAYRCCTMNSASNHQPVLMPVAQRGTQDDCVKFTVGGGATNNNANNNNNNNNANANTGNGNNNNPQSQFATPTTTTKQAQAATTTSKAAARTTTAAANKNNGGRRGGFRGGRRQGFRG</sequence>
<dbReference type="PANTHER" id="PTHR34587">
    <property type="entry name" value="VWFA DOMAIN-CONTAINING PROTEIN"/>
    <property type="match status" value="1"/>
</dbReference>
<evidence type="ECO:0000313" key="4">
    <source>
        <dbReference type="Proteomes" id="UP001365542"/>
    </source>
</evidence>
<dbReference type="Proteomes" id="UP001365542">
    <property type="component" value="Unassembled WGS sequence"/>
</dbReference>
<gene>
    <name evidence="3" type="ORF">TWF694_005803</name>
</gene>
<name>A0AAV9WT24_9PEZI</name>
<dbReference type="EMBL" id="JAVHJO010000018">
    <property type="protein sequence ID" value="KAK6524141.1"/>
    <property type="molecule type" value="Genomic_DNA"/>
</dbReference>
<proteinExistence type="predicted"/>
<feature type="signal peptide" evidence="2">
    <location>
        <begin position="1"/>
        <end position="21"/>
    </location>
</feature>
<evidence type="ECO:0000256" key="2">
    <source>
        <dbReference type="SAM" id="SignalP"/>
    </source>
</evidence>
<feature type="chain" id="PRO_5043373320" description="Ribosomal protein s17" evidence="2">
    <location>
        <begin position="22"/>
        <end position="348"/>
    </location>
</feature>
<dbReference type="InterPro" id="IPR053216">
    <property type="entry name" value="Appressorial_penetr-assoc"/>
</dbReference>
<reference evidence="3 4" key="1">
    <citation type="submission" date="2019-10" db="EMBL/GenBank/DDBJ databases">
        <authorList>
            <person name="Palmer J.M."/>
        </authorList>
    </citation>
    <scope>NUCLEOTIDE SEQUENCE [LARGE SCALE GENOMIC DNA]</scope>
    <source>
        <strain evidence="3 4">TWF694</strain>
    </source>
</reference>
<dbReference type="AlphaFoldDB" id="A0AAV9WT24"/>
<feature type="region of interest" description="Disordered" evidence="1">
    <location>
        <begin position="35"/>
        <end position="76"/>
    </location>
</feature>